<dbReference type="GO" id="GO:0008234">
    <property type="term" value="F:cysteine-type peptidase activity"/>
    <property type="evidence" value="ECO:0007669"/>
    <property type="project" value="UniProtKB-KW"/>
</dbReference>
<keyword evidence="4" id="KW-0788">Thiol protease</keyword>
<comment type="caution">
    <text evidence="8">The sequence shown here is derived from an EMBL/GenBank/DDBJ whole genome shotgun (WGS) entry which is preliminary data.</text>
</comment>
<keyword evidence="2" id="KW-0645">Protease</keyword>
<dbReference type="Proteomes" id="UP000623269">
    <property type="component" value="Unassembled WGS sequence"/>
</dbReference>
<dbReference type="PANTHER" id="PTHR47053">
    <property type="entry name" value="MUREIN DD-ENDOPEPTIDASE MEPH-RELATED"/>
    <property type="match status" value="1"/>
</dbReference>
<dbReference type="Pfam" id="PF00877">
    <property type="entry name" value="NLPC_P60"/>
    <property type="match status" value="1"/>
</dbReference>
<evidence type="ECO:0000256" key="2">
    <source>
        <dbReference type="ARBA" id="ARBA00022670"/>
    </source>
</evidence>
<dbReference type="InterPro" id="IPR038765">
    <property type="entry name" value="Papain-like_cys_pep_sf"/>
</dbReference>
<keyword evidence="3" id="KW-0378">Hydrolase</keyword>
<reference evidence="8" key="1">
    <citation type="submission" date="2020-12" db="EMBL/GenBank/DDBJ databases">
        <title>M. sibirica DSM 26468T genome.</title>
        <authorList>
            <person name="Thieme N."/>
            <person name="Rettenmaier R."/>
            <person name="Zverlov V."/>
            <person name="Liebl W."/>
        </authorList>
    </citation>
    <scope>NUCLEOTIDE SEQUENCE</scope>
    <source>
        <strain evidence="8">DSM 26468</strain>
    </source>
</reference>
<gene>
    <name evidence="8" type="ORF">I5677_08155</name>
</gene>
<accession>A0A8J7H2A5</accession>
<evidence type="ECO:0000313" key="8">
    <source>
        <dbReference type="EMBL" id="MBH1940859.1"/>
    </source>
</evidence>
<protein>
    <submittedName>
        <fullName evidence="8">C40 family peptidase</fullName>
    </submittedName>
</protein>
<dbReference type="AlphaFoldDB" id="A0A8J7H2A5"/>
<comment type="similarity">
    <text evidence="1">Belongs to the peptidase C40 family.</text>
</comment>
<feature type="signal peptide" evidence="5">
    <location>
        <begin position="1"/>
        <end position="28"/>
    </location>
</feature>
<dbReference type="InterPro" id="IPR051202">
    <property type="entry name" value="Peptidase_C40"/>
</dbReference>
<organism evidence="8 9">
    <name type="scientific">Mobilitalea sibirica</name>
    <dbReference type="NCBI Taxonomy" id="1462919"/>
    <lineage>
        <taxon>Bacteria</taxon>
        <taxon>Bacillati</taxon>
        <taxon>Bacillota</taxon>
        <taxon>Clostridia</taxon>
        <taxon>Lachnospirales</taxon>
        <taxon>Lachnospiraceae</taxon>
        <taxon>Mobilitalea</taxon>
    </lineage>
</organism>
<dbReference type="Pfam" id="PF08239">
    <property type="entry name" value="SH3_3"/>
    <property type="match status" value="2"/>
</dbReference>
<evidence type="ECO:0000256" key="3">
    <source>
        <dbReference type="ARBA" id="ARBA00022801"/>
    </source>
</evidence>
<dbReference type="Gene3D" id="2.30.30.40">
    <property type="entry name" value="SH3 Domains"/>
    <property type="match status" value="2"/>
</dbReference>
<keyword evidence="5" id="KW-0732">Signal</keyword>
<dbReference type="Gene3D" id="3.90.1720.10">
    <property type="entry name" value="endopeptidase domain like (from Nostoc punctiforme)"/>
    <property type="match status" value="1"/>
</dbReference>
<dbReference type="PROSITE" id="PS51935">
    <property type="entry name" value="NLPC_P60"/>
    <property type="match status" value="1"/>
</dbReference>
<keyword evidence="9" id="KW-1185">Reference proteome</keyword>
<evidence type="ECO:0000256" key="1">
    <source>
        <dbReference type="ARBA" id="ARBA00007074"/>
    </source>
</evidence>
<evidence type="ECO:0000256" key="5">
    <source>
        <dbReference type="SAM" id="SignalP"/>
    </source>
</evidence>
<dbReference type="RefSeq" id="WP_197661085.1">
    <property type="nucleotide sequence ID" value="NZ_JAEAGR010000007.1"/>
</dbReference>
<evidence type="ECO:0000313" key="9">
    <source>
        <dbReference type="Proteomes" id="UP000623269"/>
    </source>
</evidence>
<proteinExistence type="inferred from homology"/>
<dbReference type="EMBL" id="JAEAGR010000007">
    <property type="protein sequence ID" value="MBH1940859.1"/>
    <property type="molecule type" value="Genomic_DNA"/>
</dbReference>
<feature type="chain" id="PRO_5035252953" evidence="5">
    <location>
        <begin position="29"/>
        <end position="360"/>
    </location>
</feature>
<dbReference type="PANTHER" id="PTHR47053:SF1">
    <property type="entry name" value="MUREIN DD-ENDOPEPTIDASE MEPH-RELATED"/>
    <property type="match status" value="1"/>
</dbReference>
<feature type="domain" description="NlpC/P60" evidence="7">
    <location>
        <begin position="238"/>
        <end position="360"/>
    </location>
</feature>
<feature type="domain" description="SH3b" evidence="6">
    <location>
        <begin position="142"/>
        <end position="220"/>
    </location>
</feature>
<dbReference type="PROSITE" id="PS51781">
    <property type="entry name" value="SH3B"/>
    <property type="match status" value="2"/>
</dbReference>
<sequence>MERKLLKFSLVFATGAIILAANPKSAMAYEEAVAGYTFDKQNIQVTSDKDSSAIATLSTDEIPIPGFTNIGIAMVDTNLLIREKPEQNGKIIGKLPRHGGITVVEEDNGDGWTKVSFGKLTGYVKSQYLLTGPEASKMAVEVGNYIATANTNGLRVRKEPSIDSEILDQIAKGEELLVLDALVVTYGEEHNKWVKVSLDSEDSEDGKEAYVAKEFVDLSYALAKPMSLEELQYGTGVSSTRVNLVNLAKEYLGYRYVWGGNTLGKGVDCSGFTQQIYKRFGYYIPRVSRDQARGGTRISSSSIKPGDLVFYGNNSSGYIDHVGIYIGNSKIIHASNKRDGIKISNMYYRQPVKIVRYIND</sequence>
<name>A0A8J7H2A5_9FIRM</name>
<dbReference type="GO" id="GO:0006508">
    <property type="term" value="P:proteolysis"/>
    <property type="evidence" value="ECO:0007669"/>
    <property type="project" value="UniProtKB-KW"/>
</dbReference>
<dbReference type="InterPro" id="IPR003646">
    <property type="entry name" value="SH3-like_bac-type"/>
</dbReference>
<dbReference type="SMART" id="SM00287">
    <property type="entry name" value="SH3b"/>
    <property type="match status" value="2"/>
</dbReference>
<evidence type="ECO:0000259" key="7">
    <source>
        <dbReference type="PROSITE" id="PS51935"/>
    </source>
</evidence>
<dbReference type="SUPFAM" id="SSF54001">
    <property type="entry name" value="Cysteine proteinases"/>
    <property type="match status" value="1"/>
</dbReference>
<feature type="domain" description="SH3b" evidence="6">
    <location>
        <begin position="68"/>
        <end position="133"/>
    </location>
</feature>
<evidence type="ECO:0000259" key="6">
    <source>
        <dbReference type="PROSITE" id="PS51781"/>
    </source>
</evidence>
<evidence type="ECO:0000256" key="4">
    <source>
        <dbReference type="ARBA" id="ARBA00022807"/>
    </source>
</evidence>
<dbReference type="InterPro" id="IPR000064">
    <property type="entry name" value="NLP_P60_dom"/>
</dbReference>